<dbReference type="GO" id="GO:0044325">
    <property type="term" value="F:transmembrane transporter binding"/>
    <property type="evidence" value="ECO:0007669"/>
    <property type="project" value="TreeGrafter"/>
</dbReference>
<dbReference type="SUPFAM" id="SSF52317">
    <property type="entry name" value="Class I glutamine amidotransferase-like"/>
    <property type="match status" value="1"/>
</dbReference>
<evidence type="ECO:0000256" key="1">
    <source>
        <dbReference type="ARBA" id="ARBA00009770"/>
    </source>
</evidence>
<dbReference type="Pfam" id="PF13402">
    <property type="entry name" value="Peptidase_M60"/>
    <property type="match status" value="1"/>
</dbReference>
<dbReference type="Proteomes" id="UP001187415">
    <property type="component" value="Unassembled WGS sequence"/>
</dbReference>
<dbReference type="Pfam" id="PF17291">
    <property type="entry name" value="M60-like_N"/>
    <property type="match status" value="1"/>
</dbReference>
<feature type="domain" description="Peptidase M60" evidence="2">
    <location>
        <begin position="548"/>
        <end position="845"/>
    </location>
</feature>
<organism evidence="3 4">
    <name type="scientific">Channa striata</name>
    <name type="common">Snakehead murrel</name>
    <name type="synonym">Ophicephalus striatus</name>
    <dbReference type="NCBI Taxonomy" id="64152"/>
    <lineage>
        <taxon>Eukaryota</taxon>
        <taxon>Metazoa</taxon>
        <taxon>Chordata</taxon>
        <taxon>Craniata</taxon>
        <taxon>Vertebrata</taxon>
        <taxon>Euteleostomi</taxon>
        <taxon>Actinopterygii</taxon>
        <taxon>Neopterygii</taxon>
        <taxon>Teleostei</taxon>
        <taxon>Neoteleostei</taxon>
        <taxon>Acanthomorphata</taxon>
        <taxon>Anabantaria</taxon>
        <taxon>Anabantiformes</taxon>
        <taxon>Channoidei</taxon>
        <taxon>Channidae</taxon>
        <taxon>Channa</taxon>
    </lineage>
</organism>
<dbReference type="Gene3D" id="3.40.390.80">
    <property type="entry name" value="Peptidase M60, enhancin-like domain 2"/>
    <property type="match status" value="1"/>
</dbReference>
<proteinExistence type="inferred from homology"/>
<comment type="similarity">
    <text evidence="1">Belongs to the TCAF family.</text>
</comment>
<protein>
    <recommendedName>
        <fullName evidence="2">Peptidase M60 domain-containing protein</fullName>
    </recommendedName>
</protein>
<dbReference type="InterPro" id="IPR051244">
    <property type="entry name" value="TCAF"/>
</dbReference>
<dbReference type="GO" id="GO:0005886">
    <property type="term" value="C:plasma membrane"/>
    <property type="evidence" value="ECO:0007669"/>
    <property type="project" value="TreeGrafter"/>
</dbReference>
<name>A0AA88N197_CHASR</name>
<dbReference type="FunFam" id="3.40.390.80:FF:000001">
    <property type="entry name" value="TRPM8 channel-associated factor 1"/>
    <property type="match status" value="1"/>
</dbReference>
<reference evidence="3" key="1">
    <citation type="submission" date="2023-07" db="EMBL/GenBank/DDBJ databases">
        <title>Chromosome-level Genome Assembly of Striped Snakehead (Channa striata).</title>
        <authorList>
            <person name="Liu H."/>
        </authorList>
    </citation>
    <scope>NUCLEOTIDE SEQUENCE</scope>
    <source>
        <strain evidence="3">Gz</strain>
        <tissue evidence="3">Muscle</tissue>
    </source>
</reference>
<dbReference type="InterPro" id="IPR029062">
    <property type="entry name" value="Class_I_gatase-like"/>
</dbReference>
<gene>
    <name evidence="3" type="ORF">Q5P01_009919</name>
</gene>
<evidence type="ECO:0000313" key="4">
    <source>
        <dbReference type="Proteomes" id="UP001187415"/>
    </source>
</evidence>
<dbReference type="GO" id="GO:0090314">
    <property type="term" value="P:positive regulation of protein targeting to membrane"/>
    <property type="evidence" value="ECO:0007669"/>
    <property type="project" value="TreeGrafter"/>
</dbReference>
<dbReference type="EMBL" id="JAUPFM010000007">
    <property type="protein sequence ID" value="KAK2846920.1"/>
    <property type="molecule type" value="Genomic_DNA"/>
</dbReference>
<dbReference type="InterPro" id="IPR042279">
    <property type="entry name" value="Pep_M60_3"/>
</dbReference>
<sequence>MATQSIQPYHEAYLSLMKGLRELKLPDGPVPCDLLLTGDQAFPLAMNSQGQVLMAASLYGRGRIVVLGHEGYLTPFPALVENALTWLRGDGSDNMSVAVHKHVRAVADNLSDSSFQVQVVEAFSNNLGIGVYVTDAYSVGEDPKDLVAFLKAGGGVLIGGQAWNWAAYHPKENLLLNFTGNKVSGVAGIYFSDIYGKVENLPVYPQIPSSWNTLKVGRDFQGDLEFLLKEISDQELQTKEGLVASEILVHGPLAFPIGNTEDGRAFLAGAYYGKGRVVVISHEVLLKIEKMAPFWNNAIRWLDEGRTGDVGVVPELDKTFNLFKKSGFNCAKTKFREDLSVFVCTAYSDEHVEEIQDFVAEGGGLLIGGHAWWWAQTHQGQNAMTDFPGNKILNKMGLSLLGSTVEEGSYKAPVPSQATNTNHLCHLLRRVASDVFEGEKLSKFEEEGLKKLGSDCVSYLQIKADDWYSYTLVVSTLIDILKFAMPQVNKNNPVKNPIDHLLLRLGTEVYKVCPDPDALLPYLIKDIPQMPVVNNQKIRVNANTAEGQEWLSTGLYLSPGMRTHIIIPAEITNKGWKIQIGCQTDFLKADELKRAPYVIEQFRITSERMQVWNLWGGLIYLVAPPNTQVNGVKVMVEKAVSAPYYKSGETTAADWSLLRTAPAPWAELEFENIIITVPSDFVRGLDRPDKLAAHWDAIMRGIADLAAIPHKFPRKERIVIDVQISAGWMHSGYPIMGHTPTAADLVNVDIAKTKDLWGPIHELGHNQQTSCWEFRPHTTECTNNLWSVYVHEEVLGINSAQAHSFMTLPKRKKRTEEYVRGGRNLNNWYTWVALETYMQLQERFGWDAFKKVFAAYHQMSNFPNDNKGKMNLYAETFSQTVGMNLCGFLKSWSWPIEESTEEKLSNLPPWTDHPMVQYD</sequence>
<dbReference type="InterPro" id="IPR031161">
    <property type="entry name" value="Peptidase_M60_dom"/>
</dbReference>
<evidence type="ECO:0000313" key="3">
    <source>
        <dbReference type="EMBL" id="KAK2846920.1"/>
    </source>
</evidence>
<dbReference type="Gene3D" id="1.10.390.30">
    <property type="entry name" value="Peptidase M60, enhancin-like domain 3"/>
    <property type="match status" value="1"/>
</dbReference>
<keyword evidence="4" id="KW-1185">Reference proteome</keyword>
<dbReference type="AlphaFoldDB" id="A0AA88N197"/>
<dbReference type="PANTHER" id="PTHR15730">
    <property type="entry name" value="EXPERIMENTAL AUTOIMMUNE PROSTATITIS ANTIGEN 2-RELATED"/>
    <property type="match status" value="1"/>
</dbReference>
<comment type="caution">
    <text evidence="3">The sequence shown here is derived from an EMBL/GenBank/DDBJ whole genome shotgun (WGS) entry which is preliminary data.</text>
</comment>
<dbReference type="SMART" id="SM01276">
    <property type="entry name" value="M60-like"/>
    <property type="match status" value="1"/>
</dbReference>
<dbReference type="InterPro" id="IPR035423">
    <property type="entry name" value="M60-like_N"/>
</dbReference>
<dbReference type="PROSITE" id="PS51723">
    <property type="entry name" value="PEPTIDASE_M60"/>
    <property type="match status" value="1"/>
</dbReference>
<evidence type="ECO:0000259" key="2">
    <source>
        <dbReference type="PROSITE" id="PS51723"/>
    </source>
</evidence>
<dbReference type="PANTHER" id="PTHR15730:SF5">
    <property type="entry name" value="SI:CH211-210B2.2-RELATED"/>
    <property type="match status" value="1"/>
</dbReference>
<accession>A0AA88N197</accession>